<evidence type="ECO:0000256" key="1">
    <source>
        <dbReference type="ARBA" id="ARBA00006484"/>
    </source>
</evidence>
<gene>
    <name evidence="3" type="ORF">E1I98_06865</name>
</gene>
<accession>A0A4R4GJ35</accession>
<comment type="similarity">
    <text evidence="1">Belongs to the short-chain dehydrogenases/reductases (SDR) family.</text>
</comment>
<dbReference type="Pfam" id="PF13561">
    <property type="entry name" value="adh_short_C2"/>
    <property type="match status" value="1"/>
</dbReference>
<proteinExistence type="inferred from homology"/>
<dbReference type="Proteomes" id="UP000294527">
    <property type="component" value="Unassembled WGS sequence"/>
</dbReference>
<evidence type="ECO:0000313" key="4">
    <source>
        <dbReference type="Proteomes" id="UP000294527"/>
    </source>
</evidence>
<dbReference type="RefSeq" id="WP_132140506.1">
    <property type="nucleotide sequence ID" value="NZ_CAXSRD010000011.1"/>
</dbReference>
<dbReference type="EMBL" id="SLTU01000001">
    <property type="protein sequence ID" value="TDA76090.1"/>
    <property type="molecule type" value="Genomic_DNA"/>
</dbReference>
<organism evidence="3 4">
    <name type="scientific">Phocaeicola dorei</name>
    <dbReference type="NCBI Taxonomy" id="357276"/>
    <lineage>
        <taxon>Bacteria</taxon>
        <taxon>Pseudomonadati</taxon>
        <taxon>Bacteroidota</taxon>
        <taxon>Bacteroidia</taxon>
        <taxon>Bacteroidales</taxon>
        <taxon>Bacteroidaceae</taxon>
        <taxon>Phocaeicola</taxon>
    </lineage>
</organism>
<comment type="caution">
    <text evidence="3">The sequence shown here is derived from an EMBL/GenBank/DDBJ whole genome shotgun (WGS) entry which is preliminary data.</text>
</comment>
<dbReference type="PRINTS" id="PR00080">
    <property type="entry name" value="SDRFAMILY"/>
</dbReference>
<dbReference type="PRINTS" id="PR00081">
    <property type="entry name" value="GDHRDH"/>
</dbReference>
<protein>
    <submittedName>
        <fullName evidence="3">SDR family oxidoreductase</fullName>
    </submittedName>
</protein>
<dbReference type="PROSITE" id="PS00061">
    <property type="entry name" value="ADH_SHORT"/>
    <property type="match status" value="1"/>
</dbReference>
<sequence>MNHLVTGCSRGVGVEICRVLLKQGHTVYGVARSYTDEFKALESEYAGRVFFKSIDLSDSKNVRKSVFKNFISNNIQLHGFVNNAAMAYDDIVTNLNLDKLQAMYAVNVFTPMMITKYALRNMLLHHTKGCIVHISSISAHTGYKGLAMYASSKGALEAFSKNTAREWGALGIRSNVVVPGFMDTAMSSTLAEEQKDRIYKRTSMKAATSVHSVAETVAFLLSDAACSITGQNIHVDNGTI</sequence>
<dbReference type="PANTHER" id="PTHR24321:SF8">
    <property type="entry name" value="ESTRADIOL 17-BETA-DEHYDROGENASE 8-RELATED"/>
    <property type="match status" value="1"/>
</dbReference>
<evidence type="ECO:0000313" key="3">
    <source>
        <dbReference type="EMBL" id="TDA76090.1"/>
    </source>
</evidence>
<dbReference type="CDD" id="cd05233">
    <property type="entry name" value="SDR_c"/>
    <property type="match status" value="1"/>
</dbReference>
<dbReference type="GO" id="GO:0016491">
    <property type="term" value="F:oxidoreductase activity"/>
    <property type="evidence" value="ECO:0007669"/>
    <property type="project" value="UniProtKB-KW"/>
</dbReference>
<reference evidence="3 4" key="1">
    <citation type="journal article" date="2019" name="Nat. Microbiol.">
        <title>Genomic variation and strain-specific functional adaptation in the human gut microbiome during early life.</title>
        <authorList>
            <person name="Vatanen T."/>
            <person name="Plichta D.R."/>
            <person name="Somani J."/>
            <person name="Munch P.C."/>
            <person name="Arthur T.D."/>
            <person name="Hall A.B."/>
            <person name="Rudolf S."/>
            <person name="Oakeley E.J."/>
            <person name="Ke X."/>
            <person name="Young R.A."/>
            <person name="Haiser H.J."/>
            <person name="Kolde R."/>
            <person name="Yassour M."/>
            <person name="Luopajarvi K."/>
            <person name="Siljander H."/>
            <person name="Virtanen S.M."/>
            <person name="Ilonen J."/>
            <person name="Uibo R."/>
            <person name="Tillmann V."/>
            <person name="Mokurov S."/>
            <person name="Dorshakova N."/>
            <person name="Porter J.A."/>
            <person name="McHardy A.C."/>
            <person name="Lahdesmaki H."/>
            <person name="Vlamakis H."/>
            <person name="Huttenhower C."/>
            <person name="Knip M."/>
            <person name="Xavier R.J."/>
        </authorList>
    </citation>
    <scope>NUCLEOTIDE SEQUENCE [LARGE SCALE GENOMIC DNA]</scope>
    <source>
        <strain evidence="3 4">RJX1047</strain>
    </source>
</reference>
<dbReference type="SUPFAM" id="SSF51735">
    <property type="entry name" value="NAD(P)-binding Rossmann-fold domains"/>
    <property type="match status" value="1"/>
</dbReference>
<dbReference type="InterPro" id="IPR020904">
    <property type="entry name" value="Sc_DH/Rdtase_CS"/>
</dbReference>
<dbReference type="InterPro" id="IPR036291">
    <property type="entry name" value="NAD(P)-bd_dom_sf"/>
</dbReference>
<dbReference type="PANTHER" id="PTHR24321">
    <property type="entry name" value="DEHYDROGENASES, SHORT CHAIN"/>
    <property type="match status" value="1"/>
</dbReference>
<keyword evidence="2" id="KW-0560">Oxidoreductase</keyword>
<evidence type="ECO:0000256" key="2">
    <source>
        <dbReference type="ARBA" id="ARBA00023002"/>
    </source>
</evidence>
<name>A0A4R4GJ35_9BACT</name>
<dbReference type="InterPro" id="IPR002347">
    <property type="entry name" value="SDR_fam"/>
</dbReference>
<dbReference type="AlphaFoldDB" id="A0A4R4GJ35"/>
<dbReference type="Gene3D" id="3.40.50.720">
    <property type="entry name" value="NAD(P)-binding Rossmann-like Domain"/>
    <property type="match status" value="1"/>
</dbReference>